<evidence type="ECO:0000256" key="16">
    <source>
        <dbReference type="ARBA" id="ARBA00059145"/>
    </source>
</evidence>
<dbReference type="STRING" id="1868482.ENSTSYP00000030284"/>
<evidence type="ECO:0000256" key="9">
    <source>
        <dbReference type="ARBA" id="ARBA00022837"/>
    </source>
</evidence>
<evidence type="ECO:0000256" key="14">
    <source>
        <dbReference type="ARBA" id="ARBA00025086"/>
    </source>
</evidence>
<keyword evidence="4" id="KW-1003">Cell membrane</keyword>
<dbReference type="Pfam" id="PF08758">
    <property type="entry name" value="Cadherin_pro"/>
    <property type="match status" value="1"/>
</dbReference>
<dbReference type="PROSITE" id="PS00232">
    <property type="entry name" value="CADHERIN_1"/>
    <property type="match status" value="1"/>
</dbReference>
<dbReference type="FunFam" id="2.60.40.60:FF:000191">
    <property type="entry name" value="Cadherin 1"/>
    <property type="match status" value="1"/>
</dbReference>
<keyword evidence="7" id="KW-0732">Signal</keyword>
<comment type="function">
    <text evidence="16">Cadherins are calcium-dependent cell adhesion proteins. They preferentially interact with themselves in a homophilic manner in connecting cells; cadherins may thus contribute to the sorting of heterogeneous cell types. CDH1 is involved in mechanisms regulating cell-cell adhesions, mobility and proliferation of epithelial cells. Promotes organization of radial actin fiber structure and cellular response to contractile forces, via its interaction with AMOTL2 which facilitates anchoring of radial actin fibers to CDH1 junction complexes at the cell membrane. Plays a role in the early stages of desmosome cell-cell junction formation via facilitating the recruitment of DSG2 and DSP to desmosome plaques. Has a potent invasive suppressor role. It is a ligand for integrin alpha-E/beta-7.</text>
</comment>
<evidence type="ECO:0000256" key="19">
    <source>
        <dbReference type="SAM" id="MobiDB-lite"/>
    </source>
</evidence>
<feature type="domain" description="Cadherin" evidence="20">
    <location>
        <begin position="217"/>
        <end position="299"/>
    </location>
</feature>
<dbReference type="SMART" id="SM00112">
    <property type="entry name" value="CA"/>
    <property type="match status" value="2"/>
</dbReference>
<feature type="region of interest" description="Disordered" evidence="19">
    <location>
        <begin position="1"/>
        <end position="24"/>
    </location>
</feature>
<dbReference type="Pfam" id="PF00028">
    <property type="entry name" value="Cadherin"/>
    <property type="match status" value="3"/>
</dbReference>
<organism evidence="21 22">
    <name type="scientific">Carlito syrichta</name>
    <name type="common">Philippine tarsier</name>
    <name type="synonym">Tarsius syrichta</name>
    <dbReference type="NCBI Taxonomy" id="1868482"/>
    <lineage>
        <taxon>Eukaryota</taxon>
        <taxon>Metazoa</taxon>
        <taxon>Chordata</taxon>
        <taxon>Craniata</taxon>
        <taxon>Vertebrata</taxon>
        <taxon>Euteleostomi</taxon>
        <taxon>Mammalia</taxon>
        <taxon>Eutheria</taxon>
        <taxon>Euarchontoglires</taxon>
        <taxon>Primates</taxon>
        <taxon>Haplorrhini</taxon>
        <taxon>Tarsiiformes</taxon>
        <taxon>Tarsiidae</taxon>
        <taxon>Carlito</taxon>
    </lineage>
</organism>
<evidence type="ECO:0000256" key="10">
    <source>
        <dbReference type="ARBA" id="ARBA00022889"/>
    </source>
</evidence>
<dbReference type="FunFam" id="2.60.40.60:FF:000011">
    <property type="entry name" value="Cadherin 1"/>
    <property type="match status" value="1"/>
</dbReference>
<dbReference type="PANTHER" id="PTHR24027:SF319">
    <property type="entry name" value="CADHERIN-1"/>
    <property type="match status" value="1"/>
</dbReference>
<gene>
    <name evidence="22" type="primary">LOC103268676</name>
</gene>
<evidence type="ECO:0000313" key="21">
    <source>
        <dbReference type="Proteomes" id="UP000189704"/>
    </source>
</evidence>
<evidence type="ECO:0000313" key="22">
    <source>
        <dbReference type="RefSeq" id="XP_008064455.1"/>
    </source>
</evidence>
<dbReference type="Gene3D" id="2.60.40.60">
    <property type="entry name" value="Cadherins"/>
    <property type="match status" value="4"/>
</dbReference>
<name>A0A1U7U2Y9_CARSF</name>
<dbReference type="SMART" id="SM01055">
    <property type="entry name" value="Cadherin_pro"/>
    <property type="match status" value="1"/>
</dbReference>
<dbReference type="InterPro" id="IPR002126">
    <property type="entry name" value="Cadherin-like_dom"/>
</dbReference>
<dbReference type="GO" id="GO:0016342">
    <property type="term" value="C:catenin complex"/>
    <property type="evidence" value="ECO:0007669"/>
    <property type="project" value="TreeGrafter"/>
</dbReference>
<dbReference type="KEGG" id="csyr:103268676"/>
<dbReference type="GO" id="GO:0016339">
    <property type="term" value="P:calcium-dependent cell-cell adhesion via plasma membrane cell adhesion molecules"/>
    <property type="evidence" value="ECO:0007669"/>
    <property type="project" value="TreeGrafter"/>
</dbReference>
<dbReference type="FunFam" id="2.60.40.60:FF:000022">
    <property type="entry name" value="Cadherin 2"/>
    <property type="match status" value="1"/>
</dbReference>
<keyword evidence="8" id="KW-0677">Repeat</keyword>
<evidence type="ECO:0000256" key="1">
    <source>
        <dbReference type="ARBA" id="ARBA00004236"/>
    </source>
</evidence>
<dbReference type="GO" id="GO:0007043">
    <property type="term" value="P:cell-cell junction assembly"/>
    <property type="evidence" value="ECO:0007669"/>
    <property type="project" value="TreeGrafter"/>
</dbReference>
<keyword evidence="11" id="KW-0472">Membrane</keyword>
<keyword evidence="6" id="KW-0479">Metal-binding</keyword>
<keyword evidence="21" id="KW-1185">Reference proteome</keyword>
<evidence type="ECO:0000256" key="18">
    <source>
        <dbReference type="PROSITE-ProRule" id="PRU00043"/>
    </source>
</evidence>
<dbReference type="FunFam" id="2.60.40.60:FF:000019">
    <property type="entry name" value="Cadherin 2"/>
    <property type="match status" value="1"/>
</dbReference>
<keyword evidence="10" id="KW-0130">Cell adhesion</keyword>
<dbReference type="GO" id="GO:0030057">
    <property type="term" value="C:desmosome"/>
    <property type="evidence" value="ECO:0007669"/>
    <property type="project" value="UniProtKB-SubCell"/>
</dbReference>
<evidence type="ECO:0000259" key="20">
    <source>
        <dbReference type="PROSITE" id="PS50268"/>
    </source>
</evidence>
<comment type="subcellular location">
    <subcellularLocation>
        <location evidence="2">Cell junction</location>
        <location evidence="2">Adherens junction</location>
    </subcellularLocation>
    <subcellularLocation>
        <location evidence="3">Cell junction</location>
        <location evidence="3">Desmosome</location>
    </subcellularLocation>
    <subcellularLocation>
        <location evidence="1">Cell membrane</location>
    </subcellularLocation>
</comment>
<keyword evidence="9 18" id="KW-0106">Calcium</keyword>
<evidence type="ECO:0000256" key="15">
    <source>
        <dbReference type="ARBA" id="ARBA00032684"/>
    </source>
</evidence>
<evidence type="ECO:0000256" key="6">
    <source>
        <dbReference type="ARBA" id="ARBA00022723"/>
    </source>
</evidence>
<dbReference type="GO" id="GO:0045296">
    <property type="term" value="F:cadherin binding"/>
    <property type="evidence" value="ECO:0007669"/>
    <property type="project" value="TreeGrafter"/>
</dbReference>
<evidence type="ECO:0000256" key="2">
    <source>
        <dbReference type="ARBA" id="ARBA00004536"/>
    </source>
</evidence>
<dbReference type="RefSeq" id="XP_008064455.1">
    <property type="nucleotide sequence ID" value="XM_008066264.1"/>
</dbReference>
<evidence type="ECO:0000256" key="13">
    <source>
        <dbReference type="ARBA" id="ARBA00023893"/>
    </source>
</evidence>
<dbReference type="OrthoDB" id="6079678at2759"/>
<evidence type="ECO:0000256" key="8">
    <source>
        <dbReference type="ARBA" id="ARBA00022737"/>
    </source>
</evidence>
<proteinExistence type="predicted"/>
<dbReference type="GO" id="GO:0008013">
    <property type="term" value="F:beta-catenin binding"/>
    <property type="evidence" value="ECO:0007669"/>
    <property type="project" value="TreeGrafter"/>
</dbReference>
<evidence type="ECO:0000256" key="17">
    <source>
        <dbReference type="ARBA" id="ARBA00079687"/>
    </source>
</evidence>
<comment type="function">
    <text evidence="14">E-Cad/CTF2 promotes non-amyloidogenic degradation of Abeta precursors. Has a strong inhibitory effect on APP C99 and C83 production.</text>
</comment>
<dbReference type="GO" id="GO:0044331">
    <property type="term" value="P:cell-cell adhesion mediated by cadherin"/>
    <property type="evidence" value="ECO:0007669"/>
    <property type="project" value="TreeGrafter"/>
</dbReference>
<dbReference type="GO" id="GO:0016600">
    <property type="term" value="C:flotillin complex"/>
    <property type="evidence" value="ECO:0007669"/>
    <property type="project" value="TreeGrafter"/>
</dbReference>
<dbReference type="InterPro" id="IPR020894">
    <property type="entry name" value="Cadherin_CS"/>
</dbReference>
<evidence type="ECO:0000256" key="11">
    <source>
        <dbReference type="ARBA" id="ARBA00023136"/>
    </source>
</evidence>
<evidence type="ECO:0000256" key="12">
    <source>
        <dbReference type="ARBA" id="ARBA00023180"/>
    </source>
</evidence>
<dbReference type="PANTHER" id="PTHR24027">
    <property type="entry name" value="CADHERIN-23"/>
    <property type="match status" value="1"/>
</dbReference>
<dbReference type="SUPFAM" id="SSF49313">
    <property type="entry name" value="Cadherin-like"/>
    <property type="match status" value="4"/>
</dbReference>
<sequence>MRKDDVLPARGWGGGPPTIPTPGAREGRCSWFRREQERVLQVTPVNTFPPLQVSSRLCQDPEPEPCHPGFGAQSYTFTVPRRHLERGRLLGRVTFEGCTGRPRTAYYSADSRFKVGTDGAITVKRPLQLHNSETSFLIHAWDSTRRKFSTKVTLKAVGHHPHHHHQDSASGTHLEVLTFPISHHGLRRQKRDWVIPPISCPENEKGPFPKNLVQIKSNRDKETKVFYSITGQGADTPPVGVFIIERETGWLKVTEPLDREQIAKYILFSHAVSSNGNAIEDPMEIVITVTDQNDNKPQFTQEIFEGSVMEGALPGTSVMQVTATDADDDVNTYNAAIAYTIISQEPELPYKSMFTINRNTGVISVVTTGLDRESIPTYTLLVQAADLQGEGLSTTATAVITITDINDNAPVFNPTMYEGQVPENEANVLITTLKVTDADAPNTPAWEAVYTILNDNEGQFVVTTDPVTNDGILKTAK</sequence>
<dbReference type="CDD" id="cd11304">
    <property type="entry name" value="Cadherin_repeat"/>
    <property type="match status" value="1"/>
</dbReference>
<evidence type="ECO:0000256" key="4">
    <source>
        <dbReference type="ARBA" id="ARBA00022475"/>
    </source>
</evidence>
<keyword evidence="5" id="KW-0165">Cleavage on pair of basic residues</keyword>
<dbReference type="GO" id="GO:0005509">
    <property type="term" value="F:calcium ion binding"/>
    <property type="evidence" value="ECO:0007669"/>
    <property type="project" value="UniProtKB-UniRule"/>
</dbReference>
<dbReference type="PROSITE" id="PS50268">
    <property type="entry name" value="CADHERIN_2"/>
    <property type="match status" value="2"/>
</dbReference>
<reference evidence="22" key="1">
    <citation type="submission" date="2025-08" db="UniProtKB">
        <authorList>
            <consortium name="RefSeq"/>
        </authorList>
    </citation>
    <scope>IDENTIFICATION</scope>
</reference>
<evidence type="ECO:0000256" key="5">
    <source>
        <dbReference type="ARBA" id="ARBA00022685"/>
    </source>
</evidence>
<feature type="non-terminal residue" evidence="22">
    <location>
        <position position="477"/>
    </location>
</feature>
<dbReference type="PRINTS" id="PR00205">
    <property type="entry name" value="CADHERIN"/>
</dbReference>
<evidence type="ECO:0000256" key="3">
    <source>
        <dbReference type="ARBA" id="ARBA00004568"/>
    </source>
</evidence>
<dbReference type="CDD" id="cd00031">
    <property type="entry name" value="CA_like"/>
    <property type="match status" value="1"/>
</dbReference>
<protein>
    <recommendedName>
        <fullName evidence="13">Cadherin-1</fullName>
    </recommendedName>
    <alternativeName>
        <fullName evidence="15">Epithelial cadherin</fullName>
    </alternativeName>
    <alternativeName>
        <fullName evidence="17">Uvomorulin</fullName>
    </alternativeName>
</protein>
<dbReference type="GeneID" id="103268676"/>
<dbReference type="InterPro" id="IPR015919">
    <property type="entry name" value="Cadherin-like_sf"/>
</dbReference>
<dbReference type="Proteomes" id="UP000189704">
    <property type="component" value="Unplaced"/>
</dbReference>
<dbReference type="InterPro" id="IPR039808">
    <property type="entry name" value="Cadherin"/>
</dbReference>
<evidence type="ECO:0000256" key="7">
    <source>
        <dbReference type="ARBA" id="ARBA00022729"/>
    </source>
</evidence>
<accession>A0A1U7U2Y9</accession>
<dbReference type="InterPro" id="IPR014868">
    <property type="entry name" value="Cadherin_pro_dom"/>
</dbReference>
<dbReference type="GO" id="GO:0007416">
    <property type="term" value="P:synapse assembly"/>
    <property type="evidence" value="ECO:0007669"/>
    <property type="project" value="TreeGrafter"/>
</dbReference>
<keyword evidence="12" id="KW-0325">Glycoprotein</keyword>
<dbReference type="GO" id="GO:0005737">
    <property type="term" value="C:cytoplasm"/>
    <property type="evidence" value="ECO:0007669"/>
    <property type="project" value="TreeGrafter"/>
</dbReference>
<feature type="domain" description="Cadherin" evidence="20">
    <location>
        <begin position="300"/>
        <end position="412"/>
    </location>
</feature>
<dbReference type="GO" id="GO:0005912">
    <property type="term" value="C:adherens junction"/>
    <property type="evidence" value="ECO:0007669"/>
    <property type="project" value="UniProtKB-SubCell"/>
</dbReference>
<dbReference type="GO" id="GO:0000902">
    <property type="term" value="P:cell morphogenesis"/>
    <property type="evidence" value="ECO:0007669"/>
    <property type="project" value="TreeGrafter"/>
</dbReference>
<dbReference type="AlphaFoldDB" id="A0A1U7U2Y9"/>
<dbReference type="GO" id="GO:0043296">
    <property type="term" value="C:apical junction complex"/>
    <property type="evidence" value="ECO:0007669"/>
    <property type="project" value="TreeGrafter"/>
</dbReference>
<dbReference type="GO" id="GO:0016477">
    <property type="term" value="P:cell migration"/>
    <property type="evidence" value="ECO:0007669"/>
    <property type="project" value="TreeGrafter"/>
</dbReference>
<dbReference type="GO" id="GO:0007156">
    <property type="term" value="P:homophilic cell adhesion via plasma membrane adhesion molecules"/>
    <property type="evidence" value="ECO:0007669"/>
    <property type="project" value="InterPro"/>
</dbReference>
<dbReference type="GO" id="GO:0034332">
    <property type="term" value="P:adherens junction organization"/>
    <property type="evidence" value="ECO:0007669"/>
    <property type="project" value="TreeGrafter"/>
</dbReference>